<sequence length="668" mass="74206">MALAQPTGLQVQTLQEPLITFEQQVEEVIPARTLITFNQVVDDSATLVPARELIGFTQVVDDSAEIIPARELITFQQVVDDDAELIPARTLITFEQRVRELTVIPARTLITFRQQVEEVIPARTLIRFRQAVRGPGATQPLRIYLDGQDITGRCLHSRVTINAGEGDNRTAELSYLPPQGVIDVPSFQGRVIEITREQGGQVVALFSGVVDEPVYQLDQPRNIRLRCSDLRSERLGREPQSRLQTLTGGLYSPIVQREDATGEEWVRELMRGVSGSLDYTGSGALRYSPWGTGTPAHSLQAGQIHYLSNSLQFSKRDQIVNRITARLEYRYYQRNTFTHTVDLEMDRAESGVGGTIGVLPAPGHTIPTKDALLSAIESVSGWRPMEVAFKPIAADGWYKYSAADTNKTAWTVNPVVRELRAMGVDASLERYISQPKRETYELTIEAPQSIAQYGEIDGRELRVSAETRVDPAVFEERGCVITADPDDRRADVNLALQVLQRIAAKEIRGAHRQNQVNLRYKPKTGRPGHQEWLPLEIGQTVSVTTPEMDVTGQVTAFQHVESSGDRWTDFSLAISQVNSAISVTEDWSLPAPPATYKLSELAQPTMTPDCPLPVDEQQVQGVSRIEPDGTVYVVAPAIGRGQVDEIIGTRTHTYNVDIPKDLFQVEVP</sequence>
<proteinExistence type="predicted"/>
<reference evidence="2" key="1">
    <citation type="submission" date="2016-10" db="EMBL/GenBank/DDBJ databases">
        <authorList>
            <person name="Varghese N."/>
            <person name="Submissions S."/>
        </authorList>
    </citation>
    <scope>NUCLEOTIDE SEQUENCE [LARGE SCALE GENOMIC DNA]</scope>
    <source>
        <strain evidence="2">CGMCC 1.6444</strain>
    </source>
</reference>
<accession>A0A1H0LXX4</accession>
<dbReference type="Proteomes" id="UP000199075">
    <property type="component" value="Unassembled WGS sequence"/>
</dbReference>
<gene>
    <name evidence="1" type="ORF">SAMN04487957_110150</name>
</gene>
<dbReference type="STRING" id="419597.SAMN04487957_110150"/>
<dbReference type="AlphaFoldDB" id="A0A1H0LXX4"/>
<protein>
    <submittedName>
        <fullName evidence="1">Uncharacterized protein</fullName>
    </submittedName>
</protein>
<dbReference type="RefSeq" id="WP_089680397.1">
    <property type="nucleotide sequence ID" value="NZ_FNIV01000010.1"/>
</dbReference>
<dbReference type="EMBL" id="FNIV01000010">
    <property type="protein sequence ID" value="SDO73048.1"/>
    <property type="molecule type" value="Genomic_DNA"/>
</dbReference>
<organism evidence="1 2">
    <name type="scientific">Halomonas shengliensis</name>
    <dbReference type="NCBI Taxonomy" id="419597"/>
    <lineage>
        <taxon>Bacteria</taxon>
        <taxon>Pseudomonadati</taxon>
        <taxon>Pseudomonadota</taxon>
        <taxon>Gammaproteobacteria</taxon>
        <taxon>Oceanospirillales</taxon>
        <taxon>Halomonadaceae</taxon>
        <taxon>Halomonas</taxon>
    </lineage>
</organism>
<evidence type="ECO:0000313" key="2">
    <source>
        <dbReference type="Proteomes" id="UP000199075"/>
    </source>
</evidence>
<keyword evidence="2" id="KW-1185">Reference proteome</keyword>
<evidence type="ECO:0000313" key="1">
    <source>
        <dbReference type="EMBL" id="SDO73048.1"/>
    </source>
</evidence>
<name>A0A1H0LXX4_9GAMM</name>
<dbReference type="OrthoDB" id="6113780at2"/>